<name>A0A2A4YJ60_UNCAE</name>
<dbReference type="AlphaFoldDB" id="A0A2A4YJ60"/>
<evidence type="ECO:0008006" key="3">
    <source>
        <dbReference type="Google" id="ProtNLM"/>
    </source>
</evidence>
<evidence type="ECO:0000313" key="1">
    <source>
        <dbReference type="EMBL" id="PCI94355.1"/>
    </source>
</evidence>
<evidence type="ECO:0000313" key="2">
    <source>
        <dbReference type="Proteomes" id="UP000217838"/>
    </source>
</evidence>
<reference evidence="2" key="1">
    <citation type="submission" date="2017-08" db="EMBL/GenBank/DDBJ databases">
        <title>A dynamic microbial community with high functional redundancy inhabits the cold, oxic subseafloor aquifer.</title>
        <authorList>
            <person name="Tully B.J."/>
            <person name="Wheat C.G."/>
            <person name="Glazer B.T."/>
            <person name="Huber J.A."/>
        </authorList>
    </citation>
    <scope>NUCLEOTIDE SEQUENCE [LARGE SCALE GENOMIC DNA]</scope>
</reference>
<dbReference type="Pfam" id="PF05991">
    <property type="entry name" value="NYN_YacP"/>
    <property type="match status" value="1"/>
</dbReference>
<accession>A0A2A4YJ60</accession>
<protein>
    <recommendedName>
        <fullName evidence="3">NYN domain-containing protein</fullName>
    </recommendedName>
</protein>
<dbReference type="Proteomes" id="UP000217838">
    <property type="component" value="Unassembled WGS sequence"/>
</dbReference>
<proteinExistence type="predicted"/>
<dbReference type="EMBL" id="NVUU01000040">
    <property type="protein sequence ID" value="PCI94355.1"/>
    <property type="molecule type" value="Genomic_DNA"/>
</dbReference>
<sequence>MHYYIDGYNLLFRIFEDINPLREKRETVIETLQTTLSDVKLKLSIVFDSRFELSEDFPTRLSRGSLEIIYSPKGLCADKYIIELLSFVKHPKATTVVTSDNHLALEVKALGAKTKSIDEFLEYLSRKRDAKFQRDEKTTSETPYDFERLLNAFEKKLRDDD</sequence>
<dbReference type="InterPro" id="IPR010298">
    <property type="entry name" value="YacP-like"/>
</dbReference>
<comment type="caution">
    <text evidence="1">The sequence shown here is derived from an EMBL/GenBank/DDBJ whole genome shotgun (WGS) entry which is preliminary data.</text>
</comment>
<organism evidence="1 2">
    <name type="scientific">Aerophobetes bacterium</name>
    <dbReference type="NCBI Taxonomy" id="2030807"/>
    <lineage>
        <taxon>Bacteria</taxon>
        <taxon>Candidatus Aerophobota</taxon>
    </lineage>
</organism>
<gene>
    <name evidence="1" type="ORF">COB11_03935</name>
</gene>